<evidence type="ECO:0000256" key="9">
    <source>
        <dbReference type="ARBA" id="ARBA00022777"/>
    </source>
</evidence>
<keyword evidence="15" id="KW-1185">Reference proteome</keyword>
<evidence type="ECO:0000256" key="4">
    <source>
        <dbReference type="ARBA" id="ARBA00016436"/>
    </source>
</evidence>
<evidence type="ECO:0000313" key="14">
    <source>
        <dbReference type="EMBL" id="KEJ92253.1"/>
    </source>
</evidence>
<keyword evidence="7 13" id="KW-0808">Transferase</keyword>
<gene>
    <name evidence="13" type="primary">lpxK</name>
    <name evidence="14" type="ORF">EH55_04425</name>
</gene>
<dbReference type="eggNOG" id="COG1663">
    <property type="taxonomic scope" value="Bacteria"/>
</dbReference>
<comment type="catalytic activity">
    <reaction evidence="13">
        <text>a lipid A disaccharide + ATP = a lipid IVA + ADP + H(+)</text>
        <dbReference type="Rhea" id="RHEA:67840"/>
        <dbReference type="ChEBI" id="CHEBI:15378"/>
        <dbReference type="ChEBI" id="CHEBI:30616"/>
        <dbReference type="ChEBI" id="CHEBI:176343"/>
        <dbReference type="ChEBI" id="CHEBI:176425"/>
        <dbReference type="ChEBI" id="CHEBI:456216"/>
        <dbReference type="EC" id="2.7.1.130"/>
    </reaction>
</comment>
<dbReference type="PANTHER" id="PTHR42724:SF1">
    <property type="entry name" value="TETRAACYLDISACCHARIDE 4'-KINASE, MITOCHONDRIAL-RELATED"/>
    <property type="match status" value="1"/>
</dbReference>
<proteinExistence type="inferred from homology"/>
<dbReference type="GO" id="GO:0009245">
    <property type="term" value="P:lipid A biosynthetic process"/>
    <property type="evidence" value="ECO:0007669"/>
    <property type="project" value="UniProtKB-UniRule"/>
</dbReference>
<organism evidence="14 15">
    <name type="scientific">Synergistes jonesii</name>
    <dbReference type="NCBI Taxonomy" id="2754"/>
    <lineage>
        <taxon>Bacteria</taxon>
        <taxon>Thermotogati</taxon>
        <taxon>Synergistota</taxon>
        <taxon>Synergistia</taxon>
        <taxon>Synergistales</taxon>
        <taxon>Synergistaceae</taxon>
        <taxon>Synergistes</taxon>
    </lineage>
</organism>
<dbReference type="eggNOG" id="COG4370">
    <property type="taxonomic scope" value="Bacteria"/>
</dbReference>
<dbReference type="EC" id="2.7.1.130" evidence="3 13"/>
<protein>
    <recommendedName>
        <fullName evidence="4 13">Tetraacyldisaccharide 4'-kinase</fullName>
        <ecNumber evidence="3 13">2.7.1.130</ecNumber>
    </recommendedName>
    <alternativeName>
        <fullName evidence="12 13">Lipid A 4'-kinase</fullName>
    </alternativeName>
</protein>
<evidence type="ECO:0000256" key="7">
    <source>
        <dbReference type="ARBA" id="ARBA00022679"/>
    </source>
</evidence>
<dbReference type="EMBL" id="JMKI01000031">
    <property type="protein sequence ID" value="KEJ92253.1"/>
    <property type="molecule type" value="Genomic_DNA"/>
</dbReference>
<keyword evidence="11 13" id="KW-0443">Lipid metabolism</keyword>
<evidence type="ECO:0000256" key="1">
    <source>
        <dbReference type="ARBA" id="ARBA00002274"/>
    </source>
</evidence>
<evidence type="ECO:0000256" key="8">
    <source>
        <dbReference type="ARBA" id="ARBA00022741"/>
    </source>
</evidence>
<name>A0A073IPF1_9BACT</name>
<dbReference type="GO" id="GO:0009244">
    <property type="term" value="P:lipopolysaccharide core region biosynthetic process"/>
    <property type="evidence" value="ECO:0007669"/>
    <property type="project" value="TreeGrafter"/>
</dbReference>
<dbReference type="PANTHER" id="PTHR42724">
    <property type="entry name" value="TETRAACYLDISACCHARIDE 4'-KINASE"/>
    <property type="match status" value="1"/>
</dbReference>
<dbReference type="OrthoDB" id="9789797at2"/>
<dbReference type="GeneID" id="90983550"/>
<evidence type="ECO:0000313" key="15">
    <source>
        <dbReference type="Proteomes" id="UP000027665"/>
    </source>
</evidence>
<dbReference type="Proteomes" id="UP000027665">
    <property type="component" value="Unassembled WGS sequence"/>
</dbReference>
<dbReference type="HAMAP" id="MF_00409">
    <property type="entry name" value="LpxK"/>
    <property type="match status" value="1"/>
</dbReference>
<accession>A0A073IPF1</accession>
<comment type="caution">
    <text evidence="14">The sequence shown here is derived from an EMBL/GenBank/DDBJ whole genome shotgun (WGS) entry which is preliminary data.</text>
</comment>
<keyword evidence="8 13" id="KW-0547">Nucleotide-binding</keyword>
<dbReference type="SUPFAM" id="SSF53756">
    <property type="entry name" value="UDP-Glycosyltransferase/glycogen phosphorylase"/>
    <property type="match status" value="1"/>
</dbReference>
<reference evidence="14 15" key="1">
    <citation type="submission" date="2014-04" db="EMBL/GenBank/DDBJ databases">
        <title>Draft Genome Sequence of Synergistes jonesii.</title>
        <authorList>
            <person name="Coil D.A."/>
            <person name="Eisen J.A."/>
            <person name="Holland-Moritz H.E."/>
        </authorList>
    </citation>
    <scope>NUCLEOTIDE SEQUENCE [LARGE SCALE GENOMIC DNA]</scope>
    <source>
        <strain evidence="14 15">78-1</strain>
    </source>
</reference>
<dbReference type="Pfam" id="PF02606">
    <property type="entry name" value="LpxK"/>
    <property type="match status" value="1"/>
</dbReference>
<dbReference type="GO" id="GO:0005886">
    <property type="term" value="C:plasma membrane"/>
    <property type="evidence" value="ECO:0007669"/>
    <property type="project" value="TreeGrafter"/>
</dbReference>
<dbReference type="AlphaFoldDB" id="A0A073IPF1"/>
<dbReference type="GO" id="GO:0005524">
    <property type="term" value="F:ATP binding"/>
    <property type="evidence" value="ECO:0007669"/>
    <property type="project" value="UniProtKB-UniRule"/>
</dbReference>
<comment type="function">
    <text evidence="1 13">Transfers the gamma-phosphate of ATP to the 4'-position of a tetraacyldisaccharide 1-phosphate intermediate (termed DS-1-P) to form tetraacyldisaccharide 1,4'-bis-phosphate (lipid IVA).</text>
</comment>
<dbReference type="STRING" id="2754.EH55_04425"/>
<evidence type="ECO:0000256" key="10">
    <source>
        <dbReference type="ARBA" id="ARBA00022840"/>
    </source>
</evidence>
<evidence type="ECO:0000256" key="13">
    <source>
        <dbReference type="HAMAP-Rule" id="MF_00409"/>
    </source>
</evidence>
<dbReference type="RefSeq" id="WP_037975967.1">
    <property type="nucleotide sequence ID" value="NZ_JMKI01000031.1"/>
</dbReference>
<keyword evidence="6 13" id="KW-0441">Lipid A biosynthesis</keyword>
<dbReference type="InterPro" id="IPR003758">
    <property type="entry name" value="LpxK"/>
</dbReference>
<evidence type="ECO:0000256" key="12">
    <source>
        <dbReference type="ARBA" id="ARBA00029757"/>
    </source>
</evidence>
<keyword evidence="9 13" id="KW-0418">Kinase</keyword>
<evidence type="ECO:0000256" key="5">
    <source>
        <dbReference type="ARBA" id="ARBA00022516"/>
    </source>
</evidence>
<keyword evidence="5 13" id="KW-0444">Lipid biosynthesis</keyword>
<comment type="caution">
    <text evidence="13">Lacks conserved residue(s) required for the propagation of feature annotation.</text>
</comment>
<dbReference type="UniPathway" id="UPA00359">
    <property type="reaction ID" value="UER00482"/>
</dbReference>
<comment type="pathway">
    <text evidence="2 13">Glycolipid biosynthesis; lipid IV(A) biosynthesis; lipid IV(A) from (3R)-3-hydroxytetradecanoyl-[acyl-carrier-protein] and UDP-N-acetyl-alpha-D-glucosamine: step 6/6.</text>
</comment>
<comment type="similarity">
    <text evidence="13">Belongs to the LpxK family.</text>
</comment>
<evidence type="ECO:0000256" key="6">
    <source>
        <dbReference type="ARBA" id="ARBA00022556"/>
    </source>
</evidence>
<evidence type="ECO:0000256" key="11">
    <source>
        <dbReference type="ARBA" id="ARBA00023098"/>
    </source>
</evidence>
<dbReference type="NCBIfam" id="TIGR00682">
    <property type="entry name" value="lpxK"/>
    <property type="match status" value="1"/>
</dbReference>
<sequence>MSKLLRSYLRYVRGESGLSPWSVLYPCQLIASAWMKLRIELFNRGIFSVTDPALPTVSIGNNSFGGTNKTPVAEYIVRQFAESGIRAGVVSRGYRTKEHPPLWIGQDEKSTGRDFAGDEPLMLAKRLPDAKIVVSRNRLEGVKLLAALGAEVAVTDDTFQHRKMARDVDIVLVDSTCPFGNGNIMPAGLMREPMSAFRRADIVVLTKANQTTPEAVAAIKKKLAPYVSEDKIFTADIKLDRWLSISAGDEKKLPRDFSPRGRYIALSAIGNPEGFYSFLGELGVELAGRRTFRDHHFLTEEDVAELENFAGEVGADGFVCTEKDLTNIPHGLFFDRPLYVPSISVAIRDSLAFRRKIAERLRPSFLVASNGHGEDAIGVVLAKKLAERFRCAKIDAFTFVGSGKPYEESGIRVVSPPADMPSGGVVKYHIGDFLRDVRCGLGVAIKEQRDAMRGFIGSYRTPLCVGDVYLASSVLWGQGMKPLLVATAKTIHLSGHLWIEKFFLRRRCVLVFTRDEETAKELAAGGVPAVFYGNPIMDLLDEAKAPAFAWDERGAKVLLLPGSRPRAYEDVKLILDAAALLSRRIECSFVMVPAPTIEIKKLAENLSGWTLSEDMSRLSSGDVTVNICREPVAAAAYGAELLIGLGGTANQLCAGIGIPVVSIIERGKLRQKKLLRDAEILVPPTAEELSSAAFRVLSNSGLRRFMQEAGIKNLGRTGALERVTEYCAKELGWETRCRVYEKYTKYLDAIDDKKGAVNDGR</sequence>
<keyword evidence="10 13" id="KW-0067">ATP-binding</keyword>
<evidence type="ECO:0000256" key="2">
    <source>
        <dbReference type="ARBA" id="ARBA00004870"/>
    </source>
</evidence>
<evidence type="ECO:0000256" key="3">
    <source>
        <dbReference type="ARBA" id="ARBA00012071"/>
    </source>
</evidence>
<dbReference type="GO" id="GO:0009029">
    <property type="term" value="F:lipid-A 4'-kinase activity"/>
    <property type="evidence" value="ECO:0007669"/>
    <property type="project" value="UniProtKB-UniRule"/>
</dbReference>
<dbReference type="PATRIC" id="fig|2754.20.peg.63"/>